<dbReference type="NCBIfam" id="TIGR02995">
    <property type="entry name" value="ectoine_ehuB"/>
    <property type="match status" value="1"/>
</dbReference>
<protein>
    <submittedName>
        <fullName evidence="4">Ectoine/hydroxyectoine ABC transporter substrate-binding protein EhuB</fullName>
    </submittedName>
</protein>
<feature type="region of interest" description="Disordered" evidence="2">
    <location>
        <begin position="1"/>
        <end position="23"/>
    </location>
</feature>
<evidence type="ECO:0000259" key="3">
    <source>
        <dbReference type="SMART" id="SM00062"/>
    </source>
</evidence>
<dbReference type="AlphaFoldDB" id="A0A964XPS7"/>
<dbReference type="PANTHER" id="PTHR35936">
    <property type="entry name" value="MEMBRANE-BOUND LYTIC MUREIN TRANSGLYCOSYLASE F"/>
    <property type="match status" value="1"/>
</dbReference>
<dbReference type="SUPFAM" id="SSF53850">
    <property type="entry name" value="Periplasmic binding protein-like II"/>
    <property type="match status" value="1"/>
</dbReference>
<proteinExistence type="predicted"/>
<feature type="non-terminal residue" evidence="4">
    <location>
        <position position="1"/>
    </location>
</feature>
<organism evidence="4 5">
    <name type="scientific">Streptomyces boluensis</name>
    <dbReference type="NCBI Taxonomy" id="1775135"/>
    <lineage>
        <taxon>Bacteria</taxon>
        <taxon>Bacillati</taxon>
        <taxon>Actinomycetota</taxon>
        <taxon>Actinomycetes</taxon>
        <taxon>Kitasatosporales</taxon>
        <taxon>Streptomycetaceae</taxon>
        <taxon>Streptomyces</taxon>
    </lineage>
</organism>
<accession>A0A964XPS7</accession>
<feature type="domain" description="Solute-binding protein family 3/N-terminal" evidence="3">
    <location>
        <begin position="77"/>
        <end position="313"/>
    </location>
</feature>
<reference evidence="4" key="1">
    <citation type="submission" date="2020-01" db="EMBL/GenBank/DDBJ databases">
        <title>Whole-genome analyses of novel actinobacteria.</title>
        <authorList>
            <person name="Sahin N."/>
        </authorList>
    </citation>
    <scope>NUCLEOTIDE SEQUENCE</scope>
    <source>
        <strain evidence="4">YC537</strain>
    </source>
</reference>
<dbReference type="RefSeq" id="WP_161702515.1">
    <property type="nucleotide sequence ID" value="NZ_JAAAHS010000280.1"/>
</dbReference>
<evidence type="ECO:0000313" key="5">
    <source>
        <dbReference type="Proteomes" id="UP000598297"/>
    </source>
</evidence>
<evidence type="ECO:0000256" key="2">
    <source>
        <dbReference type="SAM" id="MobiDB-lite"/>
    </source>
</evidence>
<comment type="caution">
    <text evidence="4">The sequence shown here is derived from an EMBL/GenBank/DDBJ whole genome shotgun (WGS) entry which is preliminary data.</text>
</comment>
<dbReference type="GO" id="GO:0051470">
    <property type="term" value="P:ectoine transmembrane transport"/>
    <property type="evidence" value="ECO:0007669"/>
    <property type="project" value="InterPro"/>
</dbReference>
<dbReference type="EMBL" id="JAAAHS010000280">
    <property type="protein sequence ID" value="NBE55087.1"/>
    <property type="molecule type" value="Genomic_DNA"/>
</dbReference>
<dbReference type="SMART" id="SM00062">
    <property type="entry name" value="PBPb"/>
    <property type="match status" value="1"/>
</dbReference>
<keyword evidence="1" id="KW-0732">Signal</keyword>
<evidence type="ECO:0000313" key="4">
    <source>
        <dbReference type="EMBL" id="NBE55087.1"/>
    </source>
</evidence>
<dbReference type="Proteomes" id="UP000598297">
    <property type="component" value="Unassembled WGS sequence"/>
</dbReference>
<dbReference type="InterPro" id="IPR014337">
    <property type="entry name" value="Ectoine_EhuB"/>
</dbReference>
<name>A0A964XPS7_9ACTN</name>
<dbReference type="Pfam" id="PF00497">
    <property type="entry name" value="SBP_bac_3"/>
    <property type="match status" value="1"/>
</dbReference>
<gene>
    <name evidence="4" type="primary">ehuB</name>
    <name evidence="4" type="ORF">GUY60_27425</name>
</gene>
<dbReference type="InterPro" id="IPR001638">
    <property type="entry name" value="Solute-binding_3/MltF_N"/>
</dbReference>
<dbReference type="PANTHER" id="PTHR35936:SF17">
    <property type="entry name" value="ARGININE-BINDING EXTRACELLULAR PROTEIN ARTP"/>
    <property type="match status" value="1"/>
</dbReference>
<evidence type="ECO:0000256" key="1">
    <source>
        <dbReference type="ARBA" id="ARBA00022729"/>
    </source>
</evidence>
<sequence>DSVPPTAPVLPATTAPVSAPPPRAPLTRRHLLGVAAGLTVTAGAGVTAYRLNVDDGPGGTEDPKPGGLLAALREKGVVRLGIADERPYGYVDGYAGSDIHATGVGPAVAAAVFKRLGVRRTQAATTPFEMLIAGLGVDHFDVIATGLYVTPDRCRQVLFATPHFELRDAFLTARRGAATVTSYADVARVQRQDGFKLACAAGSQQLEYAREAGVKDILPLVDPEAGLAAVSTGRADAFAGTHLDVRALAKKDSEVAVSRPVQPTSGGRPVHNAGAFAFARDQRELRDAFDTELRKIKKSGELLRLVKPFGFTKAEMTDTALEDIC</sequence>
<dbReference type="OrthoDB" id="9768183at2"/>
<dbReference type="GO" id="GO:0033294">
    <property type="term" value="F:ectoine binding"/>
    <property type="evidence" value="ECO:0007669"/>
    <property type="project" value="InterPro"/>
</dbReference>
<keyword evidence="5" id="KW-1185">Reference proteome</keyword>
<dbReference type="Gene3D" id="3.40.190.10">
    <property type="entry name" value="Periplasmic binding protein-like II"/>
    <property type="match status" value="2"/>
</dbReference>